<protein>
    <submittedName>
        <fullName evidence="3">Uncharacterized protein</fullName>
    </submittedName>
</protein>
<dbReference type="Gene3D" id="1.20.120.20">
    <property type="entry name" value="Apolipoprotein"/>
    <property type="match status" value="1"/>
</dbReference>
<dbReference type="Proteomes" id="UP000503440">
    <property type="component" value="Chromosome"/>
</dbReference>
<organism evidence="3 5">
    <name type="scientific">Acinetobacter indicus</name>
    <dbReference type="NCBI Taxonomy" id="756892"/>
    <lineage>
        <taxon>Bacteria</taxon>
        <taxon>Pseudomonadati</taxon>
        <taxon>Pseudomonadota</taxon>
        <taxon>Gammaproteobacteria</taxon>
        <taxon>Moraxellales</taxon>
        <taxon>Moraxellaceae</taxon>
        <taxon>Acinetobacter</taxon>
    </lineage>
</organism>
<gene>
    <name evidence="2" type="ORF">FSC09_10650</name>
    <name evidence="3" type="ORF">G0027_03725</name>
</gene>
<dbReference type="SUPFAM" id="SSF58113">
    <property type="entry name" value="Apolipoprotein A-I"/>
    <property type="match status" value="1"/>
</dbReference>
<evidence type="ECO:0000313" key="5">
    <source>
        <dbReference type="Proteomes" id="UP000593812"/>
    </source>
</evidence>
<reference evidence="3 5" key="2">
    <citation type="submission" date="2020-02" db="EMBL/GenBank/DDBJ databases">
        <title>Tigecycline-resistant Acinetobacter species from pigs and migratory birds.</title>
        <authorList>
            <person name="Chen C."/>
            <person name="Sun J."/>
            <person name="Liao X.-P."/>
            <person name="Liu Y.-H."/>
        </authorList>
    </citation>
    <scope>NUCLEOTIDE SEQUENCE [LARGE SCALE GENOMIC DNA]</scope>
    <source>
        <strain evidence="3 5">C15_T</strain>
    </source>
</reference>
<dbReference type="EMBL" id="CP044455">
    <property type="protein sequence ID" value="QIC70838.1"/>
    <property type="molecule type" value="Genomic_DNA"/>
</dbReference>
<dbReference type="EMBL" id="CP048654">
    <property type="protein sequence ID" value="QOW42038.1"/>
    <property type="molecule type" value="Genomic_DNA"/>
</dbReference>
<evidence type="ECO:0000313" key="3">
    <source>
        <dbReference type="EMBL" id="QOW42038.1"/>
    </source>
</evidence>
<evidence type="ECO:0000256" key="1">
    <source>
        <dbReference type="SAM" id="Coils"/>
    </source>
</evidence>
<feature type="coiled-coil region" evidence="1">
    <location>
        <begin position="11"/>
        <end position="79"/>
    </location>
</feature>
<dbReference type="Proteomes" id="UP000593812">
    <property type="component" value="Chromosome"/>
</dbReference>
<sequence>MTAEQKQPAAKNSLKDVVAEGTEKLEQAAQEAKQQVTEAVGETQEKLQTEAKKFNGSVQEQLSQLKKELLQKIESLKGHFGSSQKDLGELKEFVKTEFNAVIEDLNKIGKELKADVSQISVKHKDQLTETFKRSKEHTLETWKKVVPAKEAAPASETDTTLKS</sequence>
<proteinExistence type="predicted"/>
<dbReference type="AlphaFoldDB" id="A0A6C0YCQ8"/>
<name>A0A6C0YCQ8_9GAMM</name>
<accession>A0A6C0YCQ8</accession>
<evidence type="ECO:0000313" key="2">
    <source>
        <dbReference type="EMBL" id="QIC70838.1"/>
    </source>
</evidence>
<evidence type="ECO:0000313" key="4">
    <source>
        <dbReference type="Proteomes" id="UP000503440"/>
    </source>
</evidence>
<dbReference type="RefSeq" id="WP_160243447.1">
    <property type="nucleotide sequence ID" value="NZ_CP044445.1"/>
</dbReference>
<reference evidence="2 4" key="1">
    <citation type="submission" date="2019-09" db="EMBL/GenBank/DDBJ databases">
        <title>Non-baumannii Acinetobacter spp. carrying blaNDM-1 isolated in China.</title>
        <authorList>
            <person name="Cui C."/>
            <person name="Chen C."/>
            <person name="Sun J."/>
            <person name="Liu Y."/>
        </authorList>
    </citation>
    <scope>NUCLEOTIDE SEQUENCE [LARGE SCALE GENOMIC DNA]</scope>
    <source>
        <strain evidence="2 4">B18</strain>
    </source>
</reference>
<keyword evidence="1" id="KW-0175">Coiled coil</keyword>